<proteinExistence type="predicted"/>
<dbReference type="GeneID" id="42036123"/>
<sequence length="370" mass="41634">MKTISYVIDPDGDIEIVHREPNSHQAIPKIHSDDCSTHTDLPDSDFDNPPATGRYTVFNELYTKSTTVTEVLRTSERNMGRGKSVCAFPQSTCPLSPAHSSIYCSLHPTKMHPLLIVLLALLLLLPLLDLSPGFTRLAEMPWLLPSCLMPSMDATQRFLELSTSDFLPESQPWSTTTNARRLFTSYSAIGREISFAKLVFLQLPEGIFASMARMVVMDFKGSAQIIPRMLPITTTLRKLNEKRLDLIEQINNGLQDVHNTLFKEPGCVQRNRICSSLTLGVLVHMVHQHEHSKPPFIAPFDGYSVSTALNLVKECSEPMPLHDNPGTERLRYIDANDGRTYPCSIKGRMTPVLQKIDRELWGMRPADFKD</sequence>
<keyword evidence="1" id="KW-1133">Transmembrane helix</keyword>
<gene>
    <name evidence="2" type="ORF">FOIG_10948</name>
</gene>
<dbReference type="HOGENOM" id="CLU_871663_0_0_1"/>
<dbReference type="AlphaFoldDB" id="X0J5Z5"/>
<feature type="transmembrane region" description="Helical" evidence="1">
    <location>
        <begin position="111"/>
        <end position="130"/>
    </location>
</feature>
<dbReference type="RefSeq" id="XP_031058657.1">
    <property type="nucleotide sequence ID" value="XM_031211473.1"/>
</dbReference>
<dbReference type="VEuPathDB" id="FungiDB:FOIG_10948"/>
<evidence type="ECO:0000256" key="1">
    <source>
        <dbReference type="SAM" id="Phobius"/>
    </source>
</evidence>
<organism evidence="2">
    <name type="scientific">Fusarium odoratissimum (strain NRRL 54006)</name>
    <dbReference type="NCBI Taxonomy" id="1089451"/>
    <lineage>
        <taxon>Eukaryota</taxon>
        <taxon>Fungi</taxon>
        <taxon>Dikarya</taxon>
        <taxon>Ascomycota</taxon>
        <taxon>Pezizomycotina</taxon>
        <taxon>Sordariomycetes</taxon>
        <taxon>Hypocreomycetidae</taxon>
        <taxon>Hypocreales</taxon>
        <taxon>Nectriaceae</taxon>
        <taxon>Fusarium</taxon>
        <taxon>Fusarium oxysporum species complex</taxon>
        <taxon>Fusarium oxysporum f. sp. cubense (strain race 4)</taxon>
    </lineage>
</organism>
<keyword evidence="1" id="KW-0812">Transmembrane</keyword>
<name>X0J5Z5_FUSO5</name>
<dbReference type="EMBL" id="JH658290">
    <property type="protein sequence ID" value="EXL96567.1"/>
    <property type="molecule type" value="Genomic_DNA"/>
</dbReference>
<keyword evidence="1" id="KW-0472">Membrane</keyword>
<accession>X0J5Z5</accession>
<protein>
    <submittedName>
        <fullName evidence="2">Uncharacterized protein</fullName>
    </submittedName>
</protein>
<reference evidence="2" key="1">
    <citation type="submission" date="2011-11" db="EMBL/GenBank/DDBJ databases">
        <title>The Genome Sequence of Fusarium oxysporum II5.</title>
        <authorList>
            <consortium name="The Broad Institute Genome Sequencing Platform"/>
            <person name="Ma L.-J."/>
            <person name="Gale L.R."/>
            <person name="Schwartz D.C."/>
            <person name="Zhou S."/>
            <person name="Corby-Kistler H."/>
            <person name="Young S.K."/>
            <person name="Zeng Q."/>
            <person name="Gargeya S."/>
            <person name="Fitzgerald M."/>
            <person name="Haas B."/>
            <person name="Abouelleil A."/>
            <person name="Alvarado L."/>
            <person name="Arachchi H.M."/>
            <person name="Berlin A."/>
            <person name="Brown A."/>
            <person name="Chapman S.B."/>
            <person name="Chen Z."/>
            <person name="Dunbar C."/>
            <person name="Freedman E."/>
            <person name="Gearin G."/>
            <person name="Goldberg J."/>
            <person name="Griggs A."/>
            <person name="Gujja S."/>
            <person name="Heiman D."/>
            <person name="Howarth C."/>
            <person name="Larson L."/>
            <person name="Lui A."/>
            <person name="MacDonald P.J.P."/>
            <person name="Montmayeur A."/>
            <person name="Murphy C."/>
            <person name="Neiman D."/>
            <person name="Pearson M."/>
            <person name="Priest M."/>
            <person name="Roberts A."/>
            <person name="Saif S."/>
            <person name="Shea T."/>
            <person name="Shenoy N."/>
            <person name="Sisk P."/>
            <person name="Stolte C."/>
            <person name="Sykes S."/>
            <person name="Wortman J."/>
            <person name="Nusbaum C."/>
            <person name="Birren B."/>
        </authorList>
    </citation>
    <scope>NUCLEOTIDE SEQUENCE [LARGE SCALE GENOMIC DNA]</scope>
    <source>
        <strain evidence="2">54006</strain>
    </source>
</reference>
<reference evidence="2" key="2">
    <citation type="submission" date="2012-05" db="EMBL/GenBank/DDBJ databases">
        <title>The Genome Annotation of Fusarium oxysporum II5.</title>
        <authorList>
            <consortium name="The Broad Institute Genomics Platform"/>
            <person name="Ma L.-J."/>
            <person name="Corby-Kistler H."/>
            <person name="Broz K."/>
            <person name="Gale L.R."/>
            <person name="Jonkers W."/>
            <person name="O'Donnell K."/>
            <person name="Ploetz R."/>
            <person name="Steinberg C."/>
            <person name="Schwartz D.C."/>
            <person name="VanEtten H."/>
            <person name="Zhou S."/>
            <person name="Young S.K."/>
            <person name="Zeng Q."/>
            <person name="Gargeya S."/>
            <person name="Fitzgerald M."/>
            <person name="Abouelleil A."/>
            <person name="Alvarado L."/>
            <person name="Chapman S.B."/>
            <person name="Gainer-Dewar J."/>
            <person name="Goldberg J."/>
            <person name="Griggs A."/>
            <person name="Gujja S."/>
            <person name="Hansen M."/>
            <person name="Howarth C."/>
            <person name="Imamovic A."/>
            <person name="Ireland A."/>
            <person name="Larimer J."/>
            <person name="McCowan C."/>
            <person name="Murphy C."/>
            <person name="Pearson M."/>
            <person name="Poon T.W."/>
            <person name="Priest M."/>
            <person name="Roberts A."/>
            <person name="Saif S."/>
            <person name="Shea T."/>
            <person name="Sykes S."/>
            <person name="Wortman J."/>
            <person name="Nusbaum C."/>
            <person name="Birren B."/>
        </authorList>
    </citation>
    <scope>NUCLEOTIDE SEQUENCE</scope>
    <source>
        <strain evidence="2">54006</strain>
    </source>
</reference>
<dbReference type="Proteomes" id="UP000030685">
    <property type="component" value="Unassembled WGS sequence"/>
</dbReference>
<evidence type="ECO:0000313" key="2">
    <source>
        <dbReference type="EMBL" id="EXL96567.1"/>
    </source>
</evidence>